<dbReference type="PANTHER" id="PTHR46797">
    <property type="entry name" value="HTH-TYPE TRANSCRIPTIONAL REGULATOR"/>
    <property type="match status" value="1"/>
</dbReference>
<keyword evidence="1" id="KW-0238">DNA-binding</keyword>
<dbReference type="PANTHER" id="PTHR46797:SF1">
    <property type="entry name" value="METHYLPHOSPHONATE SYNTHASE"/>
    <property type="match status" value="1"/>
</dbReference>
<dbReference type="EMBL" id="AMCZ02000044">
    <property type="protein sequence ID" value="EWC39291.1"/>
    <property type="molecule type" value="Genomic_DNA"/>
</dbReference>
<evidence type="ECO:0000259" key="2">
    <source>
        <dbReference type="PROSITE" id="PS50943"/>
    </source>
</evidence>
<dbReference type="Pfam" id="PF01381">
    <property type="entry name" value="HTH_3"/>
    <property type="match status" value="1"/>
</dbReference>
<dbReference type="HOGENOM" id="CLU_066192_29_0_6"/>
<protein>
    <recommendedName>
        <fullName evidence="2">HTH cro/C1-type domain-containing protein</fullName>
    </recommendedName>
</protein>
<dbReference type="Proteomes" id="UP000026923">
    <property type="component" value="Unassembled WGS sequence"/>
</dbReference>
<evidence type="ECO:0000313" key="3">
    <source>
        <dbReference type="EMBL" id="EWC39291.1"/>
    </source>
</evidence>
<reference evidence="3 4" key="1">
    <citation type="journal article" date="2013" name="Genome Announc.">
        <title>Draft Genome of the Nitrogen-Fixing Bacterium Pseudomonas stutzeri Strain KOS6 Isolated from Industrial Hydrocarbon Sludge.</title>
        <authorList>
            <person name="Grigoryeva T.V."/>
            <person name="Laikov A.V."/>
            <person name="Naumova R.P."/>
            <person name="Manolov A.I."/>
            <person name="Larin A.K."/>
            <person name="Karpova I.Y."/>
            <person name="Semashko T.A."/>
            <person name="Alexeev D.G."/>
            <person name="Kostryukova E.S."/>
            <person name="Muller R."/>
            <person name="Govorun V.M."/>
        </authorList>
    </citation>
    <scope>NUCLEOTIDE SEQUENCE [LARGE SCALE GENOMIC DNA]</scope>
    <source>
        <strain evidence="3 4">KOS6</strain>
    </source>
</reference>
<feature type="domain" description="HTH cro/C1-type" evidence="2">
    <location>
        <begin position="29"/>
        <end position="83"/>
    </location>
</feature>
<organism evidence="3 4">
    <name type="scientific">Stutzerimonas stutzeri KOS6</name>
    <dbReference type="NCBI Taxonomy" id="1218352"/>
    <lineage>
        <taxon>Bacteria</taxon>
        <taxon>Pseudomonadati</taxon>
        <taxon>Pseudomonadota</taxon>
        <taxon>Gammaproteobacteria</taxon>
        <taxon>Pseudomonadales</taxon>
        <taxon>Pseudomonadaceae</taxon>
        <taxon>Stutzerimonas</taxon>
    </lineage>
</organism>
<name>A0A061JJH5_STUST</name>
<dbReference type="SMART" id="SM00530">
    <property type="entry name" value="HTH_XRE"/>
    <property type="match status" value="1"/>
</dbReference>
<dbReference type="InterPro" id="IPR050807">
    <property type="entry name" value="TransReg_Diox_bact_type"/>
</dbReference>
<dbReference type="InterPro" id="IPR010982">
    <property type="entry name" value="Lambda_DNA-bd_dom_sf"/>
</dbReference>
<gene>
    <name evidence="3" type="ORF">B597_020900</name>
</gene>
<dbReference type="PROSITE" id="PS50943">
    <property type="entry name" value="HTH_CROC1"/>
    <property type="match status" value="1"/>
</dbReference>
<dbReference type="GO" id="GO:0003677">
    <property type="term" value="F:DNA binding"/>
    <property type="evidence" value="ECO:0007669"/>
    <property type="project" value="UniProtKB-KW"/>
</dbReference>
<dbReference type="GO" id="GO:0003700">
    <property type="term" value="F:DNA-binding transcription factor activity"/>
    <property type="evidence" value="ECO:0007669"/>
    <property type="project" value="TreeGrafter"/>
</dbReference>
<sequence>MKTRDDAAQIVLPFGESSVEVGLAFGKVLRRRRVEAGFTQEQLAHEAELQRNYVSLMERGINQPTITTLIKLATPLGCTAAEIVDEVERLVADHR</sequence>
<comment type="caution">
    <text evidence="3">The sequence shown here is derived from an EMBL/GenBank/DDBJ whole genome shotgun (WGS) entry which is preliminary data.</text>
</comment>
<dbReference type="AlphaFoldDB" id="A0A061JJH5"/>
<dbReference type="InterPro" id="IPR001387">
    <property type="entry name" value="Cro/C1-type_HTH"/>
</dbReference>
<evidence type="ECO:0000256" key="1">
    <source>
        <dbReference type="ARBA" id="ARBA00023125"/>
    </source>
</evidence>
<dbReference type="SUPFAM" id="SSF47413">
    <property type="entry name" value="lambda repressor-like DNA-binding domains"/>
    <property type="match status" value="1"/>
</dbReference>
<accession>A0A061JJH5</accession>
<evidence type="ECO:0000313" key="4">
    <source>
        <dbReference type="Proteomes" id="UP000026923"/>
    </source>
</evidence>
<dbReference type="CDD" id="cd00093">
    <property type="entry name" value="HTH_XRE"/>
    <property type="match status" value="1"/>
</dbReference>
<dbReference type="GO" id="GO:0005829">
    <property type="term" value="C:cytosol"/>
    <property type="evidence" value="ECO:0007669"/>
    <property type="project" value="TreeGrafter"/>
</dbReference>
<dbReference type="Gene3D" id="1.10.260.40">
    <property type="entry name" value="lambda repressor-like DNA-binding domains"/>
    <property type="match status" value="1"/>
</dbReference>
<proteinExistence type="predicted"/>
<dbReference type="eggNOG" id="COG1396">
    <property type="taxonomic scope" value="Bacteria"/>
</dbReference>